<comment type="caution">
    <text evidence="2">The sequence shown here is derived from an EMBL/GenBank/DDBJ whole genome shotgun (WGS) entry which is preliminary data.</text>
</comment>
<keyword evidence="3" id="KW-1185">Reference proteome</keyword>
<dbReference type="InterPro" id="IPR021438">
    <property type="entry name" value="DUF3087"/>
</dbReference>
<name>A0A063Y3A7_9GAMM</name>
<accession>A0A063Y3A7</accession>
<dbReference type="EMBL" id="JMSZ01000016">
    <property type="protein sequence ID" value="KDE40174.1"/>
    <property type="molecule type" value="Genomic_DNA"/>
</dbReference>
<keyword evidence="1" id="KW-0812">Transmembrane</keyword>
<evidence type="ECO:0000313" key="2">
    <source>
        <dbReference type="EMBL" id="KDE40174.1"/>
    </source>
</evidence>
<protein>
    <recommendedName>
        <fullName evidence="4">DUF3087 domain-containing protein</fullName>
    </recommendedName>
</protein>
<dbReference type="AlphaFoldDB" id="A0A063Y3A7"/>
<evidence type="ECO:0008006" key="4">
    <source>
        <dbReference type="Google" id="ProtNLM"/>
    </source>
</evidence>
<dbReference type="Pfam" id="PF11286">
    <property type="entry name" value="DUF3087"/>
    <property type="match status" value="1"/>
</dbReference>
<organism evidence="2 3">
    <name type="scientific">Nitrincola lacisaponensis</name>
    <dbReference type="NCBI Taxonomy" id="267850"/>
    <lineage>
        <taxon>Bacteria</taxon>
        <taxon>Pseudomonadati</taxon>
        <taxon>Pseudomonadota</taxon>
        <taxon>Gammaproteobacteria</taxon>
        <taxon>Oceanospirillales</taxon>
        <taxon>Oceanospirillaceae</taxon>
        <taxon>Nitrincola</taxon>
    </lineage>
</organism>
<dbReference type="STRING" id="267850.ADINL_0766"/>
<evidence type="ECO:0000256" key="1">
    <source>
        <dbReference type="SAM" id="Phobius"/>
    </source>
</evidence>
<proteinExistence type="predicted"/>
<dbReference type="Proteomes" id="UP000027318">
    <property type="component" value="Unassembled WGS sequence"/>
</dbReference>
<keyword evidence="1" id="KW-1133">Transmembrane helix</keyword>
<feature type="transmembrane region" description="Helical" evidence="1">
    <location>
        <begin position="24"/>
        <end position="47"/>
    </location>
</feature>
<evidence type="ECO:0000313" key="3">
    <source>
        <dbReference type="Proteomes" id="UP000027318"/>
    </source>
</evidence>
<dbReference type="RefSeq" id="WP_204368189.1">
    <property type="nucleotide sequence ID" value="NZ_JMSZ01000016.1"/>
</dbReference>
<sequence>MADIFELEARDPDTYRQQTRKSTLVLIVIFVVLAMGLSTLSVSWFGHPEGNNFVWNVAGVFAGFVLTTIIFKQLLWHHPLMNASVYGWKLKRSLMSITNNMHHIEAGVAQDNITAIQLLRFYHLALSQMHKLEGNDTGISELQKPIQALLLKIEAQGLDPQQNRFDPEWIDAVKQQVS</sequence>
<feature type="transmembrane region" description="Helical" evidence="1">
    <location>
        <begin position="53"/>
        <end position="71"/>
    </location>
</feature>
<keyword evidence="1" id="KW-0472">Membrane</keyword>
<gene>
    <name evidence="2" type="ORF">ADINL_0766</name>
</gene>
<reference evidence="2 3" key="1">
    <citation type="journal article" date="2005" name="Int. J. Syst. Evol. Microbiol.">
        <title>Nitrincola lacisaponensis gen. nov., sp. nov., a novel alkaliphilic bacterium isolated from an alkaline, saline lake.</title>
        <authorList>
            <person name="Dimitriu P.A."/>
            <person name="Shukla S.K."/>
            <person name="Conradt J."/>
            <person name="Marquez M.C."/>
            <person name="Ventosa A."/>
            <person name="Maglia A."/>
            <person name="Peyton B.M."/>
            <person name="Pinkart H.C."/>
            <person name="Mormile M.R."/>
        </authorList>
    </citation>
    <scope>NUCLEOTIDE SEQUENCE [LARGE SCALE GENOMIC DNA]</scope>
    <source>
        <strain evidence="2 3">4CA</strain>
    </source>
</reference>